<evidence type="ECO:0000313" key="4">
    <source>
        <dbReference type="Proteomes" id="UP000427281"/>
    </source>
</evidence>
<dbReference type="PANTHER" id="PTHR43737">
    <property type="entry name" value="BLL7424 PROTEIN"/>
    <property type="match status" value="1"/>
</dbReference>
<dbReference type="RefSeq" id="WP_155363777.1">
    <property type="nucleotide sequence ID" value="NZ_CP043930.1"/>
</dbReference>
<dbReference type="PANTHER" id="PTHR43737:SF1">
    <property type="entry name" value="DUF1501 DOMAIN-CONTAINING PROTEIN"/>
    <property type="match status" value="1"/>
</dbReference>
<feature type="chain" id="PRO_5026194178" evidence="2">
    <location>
        <begin position="33"/>
        <end position="425"/>
    </location>
</feature>
<dbReference type="AlphaFoldDB" id="A0A6I6ACE1"/>
<reference evidence="3 4" key="1">
    <citation type="submission" date="2019-09" db="EMBL/GenBank/DDBJ databases">
        <title>Gimesia benthica sp. nov., a novel bacterium isolated from deep-sea water of the Northwest Indian Ocean.</title>
        <authorList>
            <person name="Dai X."/>
        </authorList>
    </citation>
    <scope>NUCLEOTIDE SEQUENCE [LARGE SCALE GENOMIC DNA]</scope>
    <source>
        <strain evidence="3 4">E7</strain>
    </source>
</reference>
<evidence type="ECO:0000256" key="1">
    <source>
        <dbReference type="SAM" id="MobiDB-lite"/>
    </source>
</evidence>
<dbReference type="EMBL" id="CP043930">
    <property type="protein sequence ID" value="QGQ22741.1"/>
    <property type="molecule type" value="Genomic_DNA"/>
</dbReference>
<keyword evidence="4" id="KW-1185">Reference proteome</keyword>
<protein>
    <submittedName>
        <fullName evidence="3">DUF1501 domain-containing protein</fullName>
    </submittedName>
</protein>
<dbReference type="InterPro" id="IPR010869">
    <property type="entry name" value="DUF1501"/>
</dbReference>
<dbReference type="Gene3D" id="3.40.720.10">
    <property type="entry name" value="Alkaline Phosphatase, subunit A"/>
    <property type="match status" value="1"/>
</dbReference>
<dbReference type="KEGG" id="gim:F1728_08645"/>
<gene>
    <name evidence="3" type="ORF">F1728_08645</name>
</gene>
<accession>A0A6I6ACE1</accession>
<feature type="signal peptide" evidence="2">
    <location>
        <begin position="1"/>
        <end position="32"/>
    </location>
</feature>
<organism evidence="3 4">
    <name type="scientific">Gimesia benthica</name>
    <dbReference type="NCBI Taxonomy" id="2608982"/>
    <lineage>
        <taxon>Bacteria</taxon>
        <taxon>Pseudomonadati</taxon>
        <taxon>Planctomycetota</taxon>
        <taxon>Planctomycetia</taxon>
        <taxon>Planctomycetales</taxon>
        <taxon>Planctomycetaceae</taxon>
        <taxon>Gimesia</taxon>
    </lineage>
</organism>
<sequence>MVNHPFLRRTALKNMALGVTAWSTSSWLPALADVASATGKKPKSVILIWLNGGPATIDLWDLKPGNQNGGPFRKIDTKVPGMQISEHLPGLAAQAADFSLIRSMSTREGDHSRARFVSMTGYTPQGAIKFPAFGSLVAHEFNVENDIPAYVHIGGRPAISGGGFLGPQFAPFVVGGRSRRRGPDNVDLKVADLAPVSPDQQAERLQLQSELGSLSTMPTSVVTDALNSARDRALRLMNPQAASVFNLEEEQASVREAYGPGSFGQGCLMARRLVQRGVSFVEVSLNGWDTHSNNFERVKELSQQLDRGCASLLNDLRERGLLKDTLVVCQGEFGRTPRINGQDGRDHWPASWAMMLAGAGIRGGQVIGETSDDGAEIKSKPTRTADLMATIFRGVGLDPRKQNMSNVGRPIRLADPDGTPLEELL</sequence>
<dbReference type="InterPro" id="IPR006311">
    <property type="entry name" value="TAT_signal"/>
</dbReference>
<dbReference type="SUPFAM" id="SSF53649">
    <property type="entry name" value="Alkaline phosphatase-like"/>
    <property type="match status" value="1"/>
</dbReference>
<proteinExistence type="predicted"/>
<dbReference type="Proteomes" id="UP000427281">
    <property type="component" value="Chromosome"/>
</dbReference>
<dbReference type="PROSITE" id="PS51318">
    <property type="entry name" value="TAT"/>
    <property type="match status" value="1"/>
</dbReference>
<name>A0A6I6ACE1_9PLAN</name>
<dbReference type="Pfam" id="PF07394">
    <property type="entry name" value="DUF1501"/>
    <property type="match status" value="1"/>
</dbReference>
<keyword evidence="2" id="KW-0732">Signal</keyword>
<feature type="region of interest" description="Disordered" evidence="1">
    <location>
        <begin position="406"/>
        <end position="425"/>
    </location>
</feature>
<evidence type="ECO:0000313" key="3">
    <source>
        <dbReference type="EMBL" id="QGQ22741.1"/>
    </source>
</evidence>
<evidence type="ECO:0000256" key="2">
    <source>
        <dbReference type="SAM" id="SignalP"/>
    </source>
</evidence>
<dbReference type="InterPro" id="IPR017850">
    <property type="entry name" value="Alkaline_phosphatase_core_sf"/>
</dbReference>